<dbReference type="InterPro" id="IPR019776">
    <property type="entry name" value="Flagellar_basal_body_rod_CS"/>
</dbReference>
<keyword evidence="4 6" id="KW-0975">Bacterial flagellum</keyword>
<reference evidence="9" key="1">
    <citation type="submission" date="2023-07" db="EMBL/GenBank/DDBJ databases">
        <title>Genome content predicts the carbon catabolic preferences of heterotrophic bacteria.</title>
        <authorList>
            <person name="Gralka M."/>
        </authorList>
    </citation>
    <scope>NUCLEOTIDE SEQUENCE</scope>
    <source>
        <strain evidence="9">I3M17_2</strain>
    </source>
</reference>
<keyword evidence="9" id="KW-0282">Flagellum</keyword>
<evidence type="ECO:0000256" key="7">
    <source>
        <dbReference type="SAM" id="MobiDB-lite"/>
    </source>
</evidence>
<accession>A0AAW7X2X7</accession>
<evidence type="ECO:0000256" key="4">
    <source>
        <dbReference type="ARBA" id="ARBA00023143"/>
    </source>
</evidence>
<comment type="similarity">
    <text evidence="2 6">Belongs to the flagella basal body rod proteins family.</text>
</comment>
<evidence type="ECO:0000313" key="10">
    <source>
        <dbReference type="Proteomes" id="UP001169760"/>
    </source>
</evidence>
<evidence type="ECO:0000256" key="2">
    <source>
        <dbReference type="ARBA" id="ARBA00009677"/>
    </source>
</evidence>
<gene>
    <name evidence="9" type="primary">flgB</name>
    <name evidence="9" type="ORF">Q4521_00675</name>
</gene>
<protein>
    <recommendedName>
        <fullName evidence="3 6">Flagellar basal body rod protein FlgB</fullName>
    </recommendedName>
</protein>
<dbReference type="NCBIfam" id="TIGR01396">
    <property type="entry name" value="FlgB"/>
    <property type="match status" value="1"/>
</dbReference>
<name>A0AAW7X2X7_9GAMM</name>
<keyword evidence="9" id="KW-0969">Cilium</keyword>
<organism evidence="9 10">
    <name type="scientific">Saccharophagus degradans</name>
    <dbReference type="NCBI Taxonomy" id="86304"/>
    <lineage>
        <taxon>Bacteria</taxon>
        <taxon>Pseudomonadati</taxon>
        <taxon>Pseudomonadota</taxon>
        <taxon>Gammaproteobacteria</taxon>
        <taxon>Cellvibrionales</taxon>
        <taxon>Cellvibrionaceae</taxon>
        <taxon>Saccharophagus</taxon>
    </lineage>
</organism>
<dbReference type="PANTHER" id="PTHR30435:SF12">
    <property type="entry name" value="FLAGELLAR BASAL BODY ROD PROTEIN FLGB"/>
    <property type="match status" value="1"/>
</dbReference>
<evidence type="ECO:0000256" key="6">
    <source>
        <dbReference type="PIRNR" id="PIRNR002889"/>
    </source>
</evidence>
<dbReference type="GO" id="GO:0030694">
    <property type="term" value="C:bacterial-type flagellum basal body, rod"/>
    <property type="evidence" value="ECO:0007669"/>
    <property type="project" value="InterPro"/>
</dbReference>
<dbReference type="InterPro" id="IPR006300">
    <property type="entry name" value="FlgB"/>
</dbReference>
<sequence>MAISFDKALGIYESALSLRSERAGVLANNLANVNTPGYKARDIDFQQALKDSMGQGIGGKAAKTTHAAHFGAAENNRFSGEPLYRSPSQPSVDGNTVEEQKEHAEYMKNTLEFQAAFTVLNSKFKGLTKAIRGE</sequence>
<evidence type="ECO:0000256" key="1">
    <source>
        <dbReference type="ARBA" id="ARBA00004117"/>
    </source>
</evidence>
<comment type="caution">
    <text evidence="9">The sequence shown here is derived from an EMBL/GenBank/DDBJ whole genome shotgun (WGS) entry which is preliminary data.</text>
</comment>
<comment type="subunit">
    <text evidence="6">The basal body constitutes a major portion of the flagellar organelle and consists of a number of rings mounted on a central rod.</text>
</comment>
<comment type="function">
    <text evidence="5 6">Structural component of flagellum, the bacterial motility apparatus. Part of the rod structure of flagellar basal body.</text>
</comment>
<dbReference type="EMBL" id="JAUOPB010000001">
    <property type="protein sequence ID" value="MDO6420976.1"/>
    <property type="molecule type" value="Genomic_DNA"/>
</dbReference>
<evidence type="ECO:0000256" key="3">
    <source>
        <dbReference type="ARBA" id="ARBA00014376"/>
    </source>
</evidence>
<evidence type="ECO:0000256" key="5">
    <source>
        <dbReference type="ARBA" id="ARBA00024934"/>
    </source>
</evidence>
<dbReference type="GO" id="GO:0071978">
    <property type="term" value="P:bacterial-type flagellum-dependent swarming motility"/>
    <property type="evidence" value="ECO:0007669"/>
    <property type="project" value="TreeGrafter"/>
</dbReference>
<dbReference type="Proteomes" id="UP001169760">
    <property type="component" value="Unassembled WGS sequence"/>
</dbReference>
<dbReference type="PROSITE" id="PS00588">
    <property type="entry name" value="FLAGELLA_BB_ROD"/>
    <property type="match status" value="1"/>
</dbReference>
<feature type="region of interest" description="Disordered" evidence="7">
    <location>
        <begin position="76"/>
        <end position="98"/>
    </location>
</feature>
<dbReference type="GeneID" id="98613882"/>
<comment type="subcellular location">
    <subcellularLocation>
        <location evidence="1 6">Bacterial flagellum basal body</location>
    </subcellularLocation>
</comment>
<evidence type="ECO:0000259" key="8">
    <source>
        <dbReference type="Pfam" id="PF00460"/>
    </source>
</evidence>
<feature type="domain" description="Flagellar basal body rod protein N-terminal" evidence="8">
    <location>
        <begin position="13"/>
        <end position="39"/>
    </location>
</feature>
<dbReference type="AlphaFoldDB" id="A0AAW7X2X7"/>
<dbReference type="Pfam" id="PF00460">
    <property type="entry name" value="Flg_bb_rod"/>
    <property type="match status" value="1"/>
</dbReference>
<dbReference type="RefSeq" id="WP_011468691.1">
    <property type="nucleotide sequence ID" value="NZ_CP123764.1"/>
</dbReference>
<keyword evidence="9" id="KW-0966">Cell projection</keyword>
<dbReference type="PANTHER" id="PTHR30435">
    <property type="entry name" value="FLAGELLAR PROTEIN"/>
    <property type="match status" value="1"/>
</dbReference>
<dbReference type="PIRSF" id="PIRSF002889">
    <property type="entry name" value="Rod_FlgB"/>
    <property type="match status" value="1"/>
</dbReference>
<proteinExistence type="inferred from homology"/>
<dbReference type="InterPro" id="IPR001444">
    <property type="entry name" value="Flag_bb_rod_N"/>
</dbReference>
<evidence type="ECO:0000313" key="9">
    <source>
        <dbReference type="EMBL" id="MDO6420976.1"/>
    </source>
</evidence>